<feature type="compositionally biased region" description="Polar residues" evidence="4">
    <location>
        <begin position="218"/>
        <end position="228"/>
    </location>
</feature>
<dbReference type="Pfam" id="PF00515">
    <property type="entry name" value="TPR_1"/>
    <property type="match status" value="1"/>
</dbReference>
<evidence type="ECO:0000256" key="3">
    <source>
        <dbReference type="PROSITE-ProRule" id="PRU00339"/>
    </source>
</evidence>
<sequence>MKIKKLALCCLLCIIGNSYVHAQADRKHIRKGNKEFHAEQYVQAEVSYRKAISQNPRNAQAIYNLGNTLLAHQKDSAAIVQFENAGKLETNKIRKSKSYHNIGIICQKRQMYAEAIEAYKESLRNNPSDNETRYNLALCQRLLKNQPPKNNQQNQNKKNRDKDKQNNNNKQDKDKQDKSKKDSPNNQSMSKSNAEQLLNAAMQQEENTQQRLKKAMQQPKSKQLQKNW</sequence>
<dbReference type="PROSITE" id="PS50005">
    <property type="entry name" value="TPR"/>
    <property type="match status" value="1"/>
</dbReference>
<dbReference type="InterPro" id="IPR011990">
    <property type="entry name" value="TPR-like_helical_dom_sf"/>
</dbReference>
<feature type="signal peptide" evidence="5">
    <location>
        <begin position="1"/>
        <end position="22"/>
    </location>
</feature>
<dbReference type="InterPro" id="IPR052346">
    <property type="entry name" value="O-mannosyl-transferase_TMTC"/>
</dbReference>
<dbReference type="InterPro" id="IPR019734">
    <property type="entry name" value="TPR_rpt"/>
</dbReference>
<evidence type="ECO:0000256" key="4">
    <source>
        <dbReference type="SAM" id="MobiDB-lite"/>
    </source>
</evidence>
<feature type="chain" id="PRO_5044266094" evidence="5">
    <location>
        <begin position="23"/>
        <end position="228"/>
    </location>
</feature>
<name>A0AB33J825_9BACT</name>
<feature type="compositionally biased region" description="Low complexity" evidence="4">
    <location>
        <begin position="144"/>
        <end position="156"/>
    </location>
</feature>
<feature type="repeat" description="TPR" evidence="3">
    <location>
        <begin position="96"/>
        <end position="129"/>
    </location>
</feature>
<evidence type="ECO:0000256" key="5">
    <source>
        <dbReference type="SAM" id="SignalP"/>
    </source>
</evidence>
<dbReference type="PANTHER" id="PTHR44227">
    <property type="match status" value="1"/>
</dbReference>
<evidence type="ECO:0000256" key="2">
    <source>
        <dbReference type="ARBA" id="ARBA00022803"/>
    </source>
</evidence>
<dbReference type="SMART" id="SM00028">
    <property type="entry name" value="TPR"/>
    <property type="match status" value="3"/>
</dbReference>
<feature type="compositionally biased region" description="Basic and acidic residues" evidence="4">
    <location>
        <begin position="158"/>
        <end position="183"/>
    </location>
</feature>
<keyword evidence="5" id="KW-0732">Signal</keyword>
<keyword evidence="2 3" id="KW-0802">TPR repeat</keyword>
<dbReference type="Pfam" id="PF13431">
    <property type="entry name" value="TPR_17"/>
    <property type="match status" value="1"/>
</dbReference>
<gene>
    <name evidence="6" type="ORF">GTC17260_06000</name>
</gene>
<feature type="compositionally biased region" description="Polar residues" evidence="4">
    <location>
        <begin position="187"/>
        <end position="210"/>
    </location>
</feature>
<dbReference type="PANTHER" id="PTHR44227:SF3">
    <property type="entry name" value="PROTEIN O-MANNOSYL-TRANSFERASE TMTC4"/>
    <property type="match status" value="1"/>
</dbReference>
<keyword evidence="1" id="KW-0677">Repeat</keyword>
<dbReference type="Gene3D" id="1.25.40.10">
    <property type="entry name" value="Tetratricopeptide repeat domain"/>
    <property type="match status" value="1"/>
</dbReference>
<evidence type="ECO:0000256" key="1">
    <source>
        <dbReference type="ARBA" id="ARBA00022737"/>
    </source>
</evidence>
<reference evidence="6" key="1">
    <citation type="submission" date="2024-07" db="EMBL/GenBank/DDBJ databases">
        <title>Complete genome sequence of Prevotella sp. YM-2024 GTC17260.</title>
        <authorList>
            <person name="Hayashi M."/>
            <person name="Muto Y."/>
            <person name="Tanaka K."/>
            <person name="Niwa H."/>
        </authorList>
    </citation>
    <scope>NUCLEOTIDE SEQUENCE</scope>
    <source>
        <strain evidence="6">GTC17260</strain>
    </source>
</reference>
<feature type="region of interest" description="Disordered" evidence="4">
    <location>
        <begin position="144"/>
        <end position="228"/>
    </location>
</feature>
<dbReference type="AlphaFoldDB" id="A0AB33J825"/>
<organism evidence="6">
    <name type="scientific">Prevotella sp. GTC17260</name>
    <dbReference type="NCBI Taxonomy" id="3236796"/>
    <lineage>
        <taxon>Bacteria</taxon>
        <taxon>Pseudomonadati</taxon>
        <taxon>Bacteroidota</taxon>
        <taxon>Bacteroidia</taxon>
        <taxon>Bacteroidales</taxon>
        <taxon>Prevotellaceae</taxon>
        <taxon>Prevotella</taxon>
    </lineage>
</organism>
<evidence type="ECO:0000313" key="6">
    <source>
        <dbReference type="EMBL" id="BFO77965.1"/>
    </source>
</evidence>
<dbReference type="EMBL" id="AP035788">
    <property type="protein sequence ID" value="BFO77965.1"/>
    <property type="molecule type" value="Genomic_DNA"/>
</dbReference>
<dbReference type="SUPFAM" id="SSF48452">
    <property type="entry name" value="TPR-like"/>
    <property type="match status" value="1"/>
</dbReference>
<proteinExistence type="predicted"/>
<protein>
    <submittedName>
        <fullName evidence="6">Tetratricopeptide repeat protein</fullName>
    </submittedName>
</protein>
<accession>A0AB33J825</accession>